<dbReference type="Pfam" id="PF01593">
    <property type="entry name" value="Amino_oxidase"/>
    <property type="match status" value="1"/>
</dbReference>
<dbReference type="Gene3D" id="3.50.50.60">
    <property type="entry name" value="FAD/NAD(P)-binding domain"/>
    <property type="match status" value="2"/>
</dbReference>
<keyword evidence="4" id="KW-0285">Flavoprotein</keyword>
<dbReference type="eggNOG" id="COG1233">
    <property type="taxonomic scope" value="Bacteria"/>
</dbReference>
<evidence type="ECO:0000259" key="10">
    <source>
        <dbReference type="Pfam" id="PF01593"/>
    </source>
</evidence>
<dbReference type="GO" id="GO:0016627">
    <property type="term" value="F:oxidoreductase activity, acting on the CH-CH group of donors"/>
    <property type="evidence" value="ECO:0007669"/>
    <property type="project" value="UniProtKB-ARBA"/>
</dbReference>
<evidence type="ECO:0000313" key="12">
    <source>
        <dbReference type="Proteomes" id="UP000011682"/>
    </source>
</evidence>
<evidence type="ECO:0000256" key="5">
    <source>
        <dbReference type="ARBA" id="ARBA00022746"/>
    </source>
</evidence>
<proteinExistence type="inferred from homology"/>
<dbReference type="PANTHER" id="PTHR43734:SF1">
    <property type="entry name" value="PHYTOENE DESATURASE"/>
    <property type="match status" value="1"/>
</dbReference>
<dbReference type="SUPFAM" id="SSF51905">
    <property type="entry name" value="FAD/NAD(P)-binding domain"/>
    <property type="match status" value="1"/>
</dbReference>
<dbReference type="PRINTS" id="PR00411">
    <property type="entry name" value="PNDRDTASEI"/>
</dbReference>
<keyword evidence="5 9" id="KW-0125">Carotenoid biosynthesis</keyword>
<evidence type="ECO:0000256" key="1">
    <source>
        <dbReference type="ARBA" id="ARBA00001974"/>
    </source>
</evidence>
<dbReference type="InterPro" id="IPR002937">
    <property type="entry name" value="Amino_oxidase"/>
</dbReference>
<dbReference type="AlphaFoldDB" id="S9Q180"/>
<organism evidence="11 12">
    <name type="scientific">Cystobacter fuscus (strain ATCC 25194 / DSM 2262 / NBRC 100088 / M29)</name>
    <dbReference type="NCBI Taxonomy" id="1242864"/>
    <lineage>
        <taxon>Bacteria</taxon>
        <taxon>Pseudomonadati</taxon>
        <taxon>Myxococcota</taxon>
        <taxon>Myxococcia</taxon>
        <taxon>Myxococcales</taxon>
        <taxon>Cystobacterineae</taxon>
        <taxon>Archangiaceae</taxon>
        <taxon>Cystobacter</taxon>
    </lineage>
</organism>
<evidence type="ECO:0000256" key="8">
    <source>
        <dbReference type="ARBA" id="ARBA00031986"/>
    </source>
</evidence>
<evidence type="ECO:0000256" key="2">
    <source>
        <dbReference type="ARBA" id="ARBA00004829"/>
    </source>
</evidence>
<evidence type="ECO:0000256" key="4">
    <source>
        <dbReference type="ARBA" id="ARBA00022630"/>
    </source>
</evidence>
<dbReference type="GO" id="GO:0016117">
    <property type="term" value="P:carotenoid biosynthetic process"/>
    <property type="evidence" value="ECO:0007669"/>
    <property type="project" value="UniProtKB-KW"/>
</dbReference>
<dbReference type="PANTHER" id="PTHR43734">
    <property type="entry name" value="PHYTOENE DESATURASE"/>
    <property type="match status" value="1"/>
</dbReference>
<sequence>MEGGDGARPSGGLELSWVPGIVWDMVRHVIVVGAGPGGLSAAINLAGLGLKVTVVEKDPVPGGRMKGLTLGEAGEYALDTGPSILQLPGVLERIFTRAGKRISDYVKLVPLDTNTRVHFWDGTHLDTTRDAARMEREVSKFGPDKAPALRRWLEEGREKYPLAYEKFMATAADSLGYYAPWRLFPTLRFKPWQTLYKHLDGFFHDDRITYALAYPSKYLGLHPTNCSSVFGVIPYLELAFGVWHVEGGFRALSRGMMKCAEDLGATFRLGTPVEQVLVEYGRAAGVRLQGGERLEADAVVVNADLPYAAQQLVPSESRAGTRLTDAALQKAKYSCSTFMAYYGLDRVYDELPHHLIYLSESARRTDADALEDREVDVEDPPFYVCNPCVTDKSGAPAGHSTLYVLVPTPNTSRPVDWAATERTLRERLPTMLEKVGLKGVREHIRAERYFTAETWRDDFNVFRGAVFNLSHTWMQLGPLRPHVKSPSVESLYWVGGGTHPGSGLLTIMESANIAADYLSREAGKGALADWPYVPPIEGASEGVRARVG</sequence>
<dbReference type="EMBL" id="ANAH02000074">
    <property type="protein sequence ID" value="EPX55019.1"/>
    <property type="molecule type" value="Genomic_DNA"/>
</dbReference>
<protein>
    <recommendedName>
        <fullName evidence="8">Phytoene dehydrogenase</fullName>
    </recommendedName>
</protein>
<gene>
    <name evidence="11" type="ORF">D187_009525</name>
</gene>
<keyword evidence="7 9" id="KW-0560">Oxidoreductase</keyword>
<evidence type="ECO:0000256" key="3">
    <source>
        <dbReference type="ARBA" id="ARBA00006046"/>
    </source>
</evidence>
<keyword evidence="6" id="KW-0274">FAD</keyword>
<dbReference type="Proteomes" id="UP000011682">
    <property type="component" value="Unassembled WGS sequence"/>
</dbReference>
<evidence type="ECO:0000256" key="6">
    <source>
        <dbReference type="ARBA" id="ARBA00022827"/>
    </source>
</evidence>
<dbReference type="FunFam" id="3.50.50.60:FF:000413">
    <property type="entry name" value="Phytoene desaturase (lycopene-forming)"/>
    <property type="match status" value="1"/>
</dbReference>
<dbReference type="NCBIfam" id="TIGR02734">
    <property type="entry name" value="crtI_fam"/>
    <property type="match status" value="1"/>
</dbReference>
<keyword evidence="12" id="KW-1185">Reference proteome</keyword>
<comment type="cofactor">
    <cofactor evidence="1">
        <name>FAD</name>
        <dbReference type="ChEBI" id="CHEBI:57692"/>
    </cofactor>
</comment>
<dbReference type="InterPro" id="IPR014105">
    <property type="entry name" value="Carotenoid/retinoid_OxRdtase"/>
</dbReference>
<evidence type="ECO:0000256" key="7">
    <source>
        <dbReference type="ARBA" id="ARBA00023002"/>
    </source>
</evidence>
<comment type="caution">
    <text evidence="11">The sequence shown here is derived from an EMBL/GenBank/DDBJ whole genome shotgun (WGS) entry which is preliminary data.</text>
</comment>
<evidence type="ECO:0000313" key="11">
    <source>
        <dbReference type="EMBL" id="EPX55019.1"/>
    </source>
</evidence>
<evidence type="ECO:0000256" key="9">
    <source>
        <dbReference type="RuleBase" id="RU362075"/>
    </source>
</evidence>
<reference evidence="11" key="1">
    <citation type="submission" date="2013-05" db="EMBL/GenBank/DDBJ databases">
        <title>Genome assembly of Cystobacter fuscus DSM 2262.</title>
        <authorList>
            <person name="Sharma G."/>
            <person name="Khatri I."/>
            <person name="Kaur C."/>
            <person name="Mayilraj S."/>
            <person name="Subramanian S."/>
        </authorList>
    </citation>
    <scope>NUCLEOTIDE SEQUENCE [LARGE SCALE GENOMIC DNA]</scope>
    <source>
        <strain evidence="11">DSM 2262</strain>
    </source>
</reference>
<dbReference type="InterPro" id="IPR036188">
    <property type="entry name" value="FAD/NAD-bd_sf"/>
</dbReference>
<comment type="similarity">
    <text evidence="3 9">Belongs to the carotenoid/retinoid oxidoreductase family.</text>
</comment>
<accession>S9Q180</accession>
<feature type="domain" description="Amine oxidase" evidence="10">
    <location>
        <begin position="37"/>
        <end position="516"/>
    </location>
</feature>
<comment type="pathway">
    <text evidence="2 9">Carotenoid biosynthesis.</text>
</comment>
<name>S9Q180_CYSF2</name>